<dbReference type="InterPro" id="IPR001849">
    <property type="entry name" value="PH_domain"/>
</dbReference>
<feature type="domain" description="PH" evidence="3">
    <location>
        <begin position="363"/>
        <end position="468"/>
    </location>
</feature>
<evidence type="ECO:0000313" key="4">
    <source>
        <dbReference type="EMBL" id="CAF9907586.1"/>
    </source>
</evidence>
<proteinExistence type="predicted"/>
<dbReference type="EMBL" id="CAJPDT010000003">
    <property type="protein sequence ID" value="CAF9907586.1"/>
    <property type="molecule type" value="Genomic_DNA"/>
</dbReference>
<dbReference type="PANTHER" id="PTHR31941">
    <property type="entry name" value="CYTOSKELETAL SIGNALING PROTEIN SLM1"/>
    <property type="match status" value="1"/>
</dbReference>
<comment type="caution">
    <text evidence="4">The sequence shown here is derived from an EMBL/GenBank/DDBJ whole genome shotgun (WGS) entry which is preliminary data.</text>
</comment>
<reference evidence="4" key="1">
    <citation type="submission" date="2021-03" db="EMBL/GenBank/DDBJ databases">
        <authorList>
            <person name="Tagirdzhanova G."/>
        </authorList>
    </citation>
    <scope>NUCLEOTIDE SEQUENCE</scope>
</reference>
<protein>
    <recommendedName>
        <fullName evidence="3">PH domain-containing protein</fullName>
    </recommendedName>
</protein>
<gene>
    <name evidence="4" type="ORF">IMSHALPRED_005578</name>
</gene>
<feature type="compositionally biased region" description="Basic and acidic residues" evidence="2">
    <location>
        <begin position="1"/>
        <end position="10"/>
    </location>
</feature>
<evidence type="ECO:0000313" key="5">
    <source>
        <dbReference type="Proteomes" id="UP000664534"/>
    </source>
</evidence>
<accession>A0A8H3EI60</accession>
<organism evidence="4 5">
    <name type="scientific">Imshaugia aleurites</name>
    <dbReference type="NCBI Taxonomy" id="172621"/>
    <lineage>
        <taxon>Eukaryota</taxon>
        <taxon>Fungi</taxon>
        <taxon>Dikarya</taxon>
        <taxon>Ascomycota</taxon>
        <taxon>Pezizomycotina</taxon>
        <taxon>Lecanoromycetes</taxon>
        <taxon>OSLEUM clade</taxon>
        <taxon>Lecanoromycetidae</taxon>
        <taxon>Lecanorales</taxon>
        <taxon>Lecanorineae</taxon>
        <taxon>Parmeliaceae</taxon>
        <taxon>Imshaugia</taxon>
    </lineage>
</organism>
<feature type="region of interest" description="Disordered" evidence="2">
    <location>
        <begin position="709"/>
        <end position="742"/>
    </location>
</feature>
<dbReference type="InterPro" id="IPR046868">
    <property type="entry name" value="BAR_4"/>
</dbReference>
<dbReference type="PANTHER" id="PTHR31941:SF16">
    <property type="entry name" value="PHOSPHATIDYLINOSITOL 4,5-BISPHOSPHATE-BINDING PROTEIN SLM1-RELATED"/>
    <property type="match status" value="1"/>
</dbReference>
<feature type="compositionally biased region" description="Basic residues" evidence="2">
    <location>
        <begin position="47"/>
        <end position="67"/>
    </location>
</feature>
<dbReference type="Pfam" id="PF20400">
    <property type="entry name" value="BAR_4"/>
    <property type="match status" value="1"/>
</dbReference>
<keyword evidence="1" id="KW-0597">Phosphoprotein</keyword>
<sequence>MHDQSVHLDENAMVGHPGSSTVGESDTHHAVSTLSQSQTLTPSRGGTLKKRQSLSRKNSFKRSRSKKDSRPGSVKSSTFADDVGGHGSEMHSAFFTPVPTTGSPTEILASRFQVWRKVLKDLITYFRDIQKSYDARSKSLYTVSNVITNIPTPPQFVSEGGINDAIYALRDFHKQSIAEGNKAKSIEDDVIVQLTGLRSDLGQKIKEIKGLSGDFKNAVDKETEGTRRAVRDLQDALSAANTDAKNDPYLVRLGVDRQVGRQIEEENYLHRAFLNLESSGRELESIVMGEIQKAYSAYAGIIKREADEAYEAVERLRSGPLAIPKDYEWNAFVDNNEHFVDPRLPVRRVENITYPGKDDAAASEVKAGMLERKSKYLKSYTPGWYVLSTTHLHEFKSPDRISSQAPIMSLPLADQKLGSHSNADSTSHKFMLKGRQSGGMHRGHAWVFRAESYDTMLAWFSDIKSLTEKTGAERKEFIRRSHARSVSAGSHKAGSISSDGGMDEDEADEVPYSATASQAEIPTQVENLPQRPNPGGRFPSALKINRGSQVPIYSSSPSSNGDREMIAAAGALPGSDTPFGSSSQQVQAGDDEANAVRGELDGASAVPLAVESSSPMASKQDLTGRPLQKGSNLATAAGAKDRNLSEQAQNIGSPDYPGSNAYHEERIDPSPRSMPLNVERHDSRYGDWLTGVEGGAVGTPGIEAYRHDRKEKGPAAHESQPSLQTVPAATQVSAPAQDSAQPPVQGAIFAAFPSASSDTNETANHIISPDTGDPTSHAFDPASPLKDLASRPSLGSRVATISELHVPGEFPKGNSPINSA</sequence>
<dbReference type="InterPro" id="IPR011993">
    <property type="entry name" value="PH-like_dom_sf"/>
</dbReference>
<feature type="compositionally biased region" description="Polar residues" evidence="2">
    <location>
        <begin position="719"/>
        <end position="742"/>
    </location>
</feature>
<dbReference type="Gene3D" id="2.30.29.30">
    <property type="entry name" value="Pleckstrin-homology domain (PH domain)/Phosphotyrosine-binding domain (PTB)"/>
    <property type="match status" value="1"/>
</dbReference>
<dbReference type="SMART" id="SM00233">
    <property type="entry name" value="PH"/>
    <property type="match status" value="1"/>
</dbReference>
<feature type="region of interest" description="Disordered" evidence="2">
    <location>
        <begin position="609"/>
        <end position="678"/>
    </location>
</feature>
<dbReference type="AlphaFoldDB" id="A0A8H3EI60"/>
<dbReference type="InterPro" id="IPR043453">
    <property type="entry name" value="Slm1_PH"/>
</dbReference>
<dbReference type="CDD" id="cd13311">
    <property type="entry name" value="PH_Slm1"/>
    <property type="match status" value="1"/>
</dbReference>
<dbReference type="SUPFAM" id="SSF50729">
    <property type="entry name" value="PH domain-like"/>
    <property type="match status" value="1"/>
</dbReference>
<dbReference type="Proteomes" id="UP000664534">
    <property type="component" value="Unassembled WGS sequence"/>
</dbReference>
<feature type="compositionally biased region" description="Polar residues" evidence="2">
    <location>
        <begin position="514"/>
        <end position="527"/>
    </location>
</feature>
<feature type="compositionally biased region" description="Polar residues" evidence="2">
    <location>
        <begin position="578"/>
        <end position="587"/>
    </location>
</feature>
<evidence type="ECO:0000256" key="2">
    <source>
        <dbReference type="SAM" id="MobiDB-lite"/>
    </source>
</evidence>
<feature type="region of interest" description="Disordered" evidence="2">
    <location>
        <begin position="481"/>
        <end position="592"/>
    </location>
</feature>
<feature type="compositionally biased region" description="Polar residues" evidence="2">
    <location>
        <begin position="755"/>
        <end position="765"/>
    </location>
</feature>
<dbReference type="OrthoDB" id="5598057at2759"/>
<dbReference type="InterPro" id="IPR046869">
    <property type="entry name" value="SLM1/RGC1-like_PH"/>
</dbReference>
<feature type="compositionally biased region" description="Polar residues" evidence="2">
    <location>
        <begin position="611"/>
        <end position="621"/>
    </location>
</feature>
<evidence type="ECO:0000259" key="3">
    <source>
        <dbReference type="PROSITE" id="PS50003"/>
    </source>
</evidence>
<feature type="region of interest" description="Disordered" evidence="2">
    <location>
        <begin position="1"/>
        <end position="85"/>
    </location>
</feature>
<feature type="compositionally biased region" description="Low complexity" evidence="2">
    <location>
        <begin position="32"/>
        <end position="41"/>
    </location>
</feature>
<evidence type="ECO:0000256" key="1">
    <source>
        <dbReference type="ARBA" id="ARBA00022553"/>
    </source>
</evidence>
<feature type="region of interest" description="Disordered" evidence="2">
    <location>
        <begin position="755"/>
        <end position="793"/>
    </location>
</feature>
<dbReference type="PROSITE" id="PS50003">
    <property type="entry name" value="PH_DOMAIN"/>
    <property type="match status" value="1"/>
</dbReference>
<dbReference type="Pfam" id="PF20399">
    <property type="entry name" value="PH_20"/>
    <property type="match status" value="1"/>
</dbReference>
<name>A0A8H3EI60_9LECA</name>
<keyword evidence="5" id="KW-1185">Reference proteome</keyword>